<accession>C7NTW3</accession>
<dbReference type="STRING" id="519442.Huta_0767"/>
<dbReference type="eggNOG" id="arCOG14702">
    <property type="taxonomic scope" value="Archaea"/>
</dbReference>
<dbReference type="KEGG" id="hut:Huta_0767"/>
<keyword evidence="1" id="KW-0472">Membrane</keyword>
<dbReference type="EMBL" id="CP001687">
    <property type="protein sequence ID" value="ACV10952.1"/>
    <property type="molecule type" value="Genomic_DNA"/>
</dbReference>
<dbReference type="OrthoDB" id="384823at2157"/>
<protein>
    <submittedName>
        <fullName evidence="2">Uncharacterized protein</fullName>
    </submittedName>
</protein>
<feature type="transmembrane region" description="Helical" evidence="1">
    <location>
        <begin position="62"/>
        <end position="87"/>
    </location>
</feature>
<dbReference type="HOGENOM" id="CLU_697580_0_0_2"/>
<keyword evidence="1" id="KW-0812">Transmembrane</keyword>
<dbReference type="RefSeq" id="WP_015788531.1">
    <property type="nucleotide sequence ID" value="NC_013158.1"/>
</dbReference>
<evidence type="ECO:0000256" key="1">
    <source>
        <dbReference type="SAM" id="Phobius"/>
    </source>
</evidence>
<feature type="transmembrane region" description="Helical" evidence="1">
    <location>
        <begin position="368"/>
        <end position="391"/>
    </location>
</feature>
<feature type="transmembrane region" description="Helical" evidence="1">
    <location>
        <begin position="99"/>
        <end position="121"/>
    </location>
</feature>
<dbReference type="Proteomes" id="UP000002071">
    <property type="component" value="Chromosome"/>
</dbReference>
<feature type="transmembrane region" description="Helical" evidence="1">
    <location>
        <begin position="127"/>
        <end position="149"/>
    </location>
</feature>
<gene>
    <name evidence="2" type="ordered locus">Huta_0767</name>
</gene>
<feature type="transmembrane region" description="Helical" evidence="1">
    <location>
        <begin position="21"/>
        <end position="42"/>
    </location>
</feature>
<feature type="transmembrane region" description="Helical" evidence="1">
    <location>
        <begin position="344"/>
        <end position="362"/>
    </location>
</feature>
<feature type="transmembrane region" description="Helical" evidence="1">
    <location>
        <begin position="281"/>
        <end position="300"/>
    </location>
</feature>
<keyword evidence="3" id="KW-1185">Reference proteome</keyword>
<keyword evidence="1" id="KW-1133">Transmembrane helix</keyword>
<evidence type="ECO:0000313" key="2">
    <source>
        <dbReference type="EMBL" id="ACV10952.1"/>
    </source>
</evidence>
<sequence>MTDRPLQRSRVLSARASLIEYGSVAVLLAAVVVVGTVLRRVLNQLMHVPPTNDPIIGPGGAFTGHILLAVVYTVLVMLVVGVSYVLIRDWTDRLDRVASPDLVTIAGTIGAAAFVIAYLAIELIQQSVTPIAVYLAGPATIGVLAVGYIQYRDVTVQRALPGSDALPTVLGVAVVAVIAGSGVLFGVGTGRDMGFEWFFEPRIGPIEILRSVVVTGVLGGVGYALLYNAAIQGRLAGVTGPAQAVAAVTVLLPVRAWAGAKISSLTAAGQRAMSSVPLAQSLGRAIAAVVVGVMVAWLFARSVEIVQSRVDGRVTPLYSGIAAVAVVSIGAVLTTLVRGDPAVGALPMISLAAVPAAAAIGYERTESVWVPGLAFGAYFVLIDSAIGQYLFAVIY</sequence>
<proteinExistence type="predicted"/>
<feature type="transmembrane region" description="Helical" evidence="1">
    <location>
        <begin position="169"/>
        <end position="188"/>
    </location>
</feature>
<dbReference type="AlphaFoldDB" id="C7NTW3"/>
<organism evidence="2 3">
    <name type="scientific">Halorhabdus utahensis (strain DSM 12940 / JCM 11049 / AX-2)</name>
    <dbReference type="NCBI Taxonomy" id="519442"/>
    <lineage>
        <taxon>Archaea</taxon>
        <taxon>Methanobacteriati</taxon>
        <taxon>Methanobacteriota</taxon>
        <taxon>Stenosarchaea group</taxon>
        <taxon>Halobacteria</taxon>
        <taxon>Halobacteriales</taxon>
        <taxon>Haloarculaceae</taxon>
        <taxon>Halorhabdus</taxon>
    </lineage>
</organism>
<feature type="transmembrane region" description="Helical" evidence="1">
    <location>
        <begin position="320"/>
        <end position="337"/>
    </location>
</feature>
<dbReference type="GeneID" id="8383037"/>
<name>C7NTW3_HALUD</name>
<evidence type="ECO:0000313" key="3">
    <source>
        <dbReference type="Proteomes" id="UP000002071"/>
    </source>
</evidence>
<feature type="transmembrane region" description="Helical" evidence="1">
    <location>
        <begin position="208"/>
        <end position="226"/>
    </location>
</feature>
<reference evidence="2 3" key="1">
    <citation type="journal article" date="2009" name="Stand. Genomic Sci.">
        <title>Complete genome sequence of Halorhabdus utahensis type strain (AX-2).</title>
        <authorList>
            <person name="Anderson I."/>
            <person name="Tindall B.J."/>
            <person name="Pomrenke H."/>
            <person name="Goker M."/>
            <person name="Lapidus A."/>
            <person name="Nolan M."/>
            <person name="Copeland A."/>
            <person name="Glavina Del Rio T."/>
            <person name="Chen F."/>
            <person name="Tice H."/>
            <person name="Cheng J.F."/>
            <person name="Lucas S."/>
            <person name="Chertkov O."/>
            <person name="Bruce D."/>
            <person name="Brettin T."/>
            <person name="Detter J.C."/>
            <person name="Han C."/>
            <person name="Goodwin L."/>
            <person name="Land M."/>
            <person name="Hauser L."/>
            <person name="Chang Y.J."/>
            <person name="Jeffries C.D."/>
            <person name="Pitluck S."/>
            <person name="Pati A."/>
            <person name="Mavromatis K."/>
            <person name="Ivanova N."/>
            <person name="Ovchinnikova G."/>
            <person name="Chen A."/>
            <person name="Palaniappan K."/>
            <person name="Chain P."/>
            <person name="Rohde M."/>
            <person name="Bristow J."/>
            <person name="Eisen J.A."/>
            <person name="Markowitz V."/>
            <person name="Hugenholtz P."/>
            <person name="Kyrpides N.C."/>
            <person name="Klenk H.P."/>
        </authorList>
    </citation>
    <scope>NUCLEOTIDE SEQUENCE [LARGE SCALE GENOMIC DNA]</scope>
    <source>
        <strain evidence="3">DSM 12940 / JCM 11049 / AX-2</strain>
    </source>
</reference>